<evidence type="ECO:0000256" key="3">
    <source>
        <dbReference type="ARBA" id="ARBA00022827"/>
    </source>
</evidence>
<dbReference type="Gene3D" id="3.90.700.10">
    <property type="entry name" value="Succinate dehydrogenase/fumarate reductase flavoprotein, catalytic domain"/>
    <property type="match status" value="1"/>
</dbReference>
<evidence type="ECO:0000256" key="1">
    <source>
        <dbReference type="ARBA" id="ARBA00001974"/>
    </source>
</evidence>
<dbReference type="AlphaFoldDB" id="A0A6J7Q8M2"/>
<feature type="domain" description="FAD-dependent oxidoreductase 2 FAD-binding" evidence="5">
    <location>
        <begin position="5"/>
        <end position="451"/>
    </location>
</feature>
<dbReference type="PANTHER" id="PTHR43400:SF7">
    <property type="entry name" value="FAD-DEPENDENT OXIDOREDUCTASE 2 FAD BINDING DOMAIN-CONTAINING PROTEIN"/>
    <property type="match status" value="1"/>
</dbReference>
<accession>A0A6J7Q8M2</accession>
<keyword evidence="2" id="KW-0285">Flavoprotein</keyword>
<dbReference type="InterPro" id="IPR027477">
    <property type="entry name" value="Succ_DH/fumarate_Rdtase_cat_sf"/>
</dbReference>
<organism evidence="6">
    <name type="scientific">freshwater metagenome</name>
    <dbReference type="NCBI Taxonomy" id="449393"/>
    <lineage>
        <taxon>unclassified sequences</taxon>
        <taxon>metagenomes</taxon>
        <taxon>ecological metagenomes</taxon>
    </lineage>
</organism>
<dbReference type="Pfam" id="PF00890">
    <property type="entry name" value="FAD_binding_2"/>
    <property type="match status" value="1"/>
</dbReference>
<proteinExistence type="predicted"/>
<dbReference type="InterPro" id="IPR003953">
    <property type="entry name" value="FAD-dep_OxRdtase_2_FAD-bd"/>
</dbReference>
<keyword evidence="4" id="KW-0560">Oxidoreductase</keyword>
<protein>
    <submittedName>
        <fullName evidence="6">Unannotated protein</fullName>
    </submittedName>
</protein>
<dbReference type="SUPFAM" id="SSF56425">
    <property type="entry name" value="Succinate dehydrogenase/fumarate reductase flavoprotein, catalytic domain"/>
    <property type="match status" value="1"/>
</dbReference>
<dbReference type="InterPro" id="IPR036188">
    <property type="entry name" value="FAD/NAD-bd_sf"/>
</dbReference>
<keyword evidence="3" id="KW-0274">FAD</keyword>
<evidence type="ECO:0000256" key="4">
    <source>
        <dbReference type="ARBA" id="ARBA00023002"/>
    </source>
</evidence>
<sequence length="475" mass="50225">MSGADVIVVGSGVAGLTAAIAALEAGARVTVVERSTEAESGGNTRYTEAFLRMSSIDEGAHDLEERLLSDHMGHPDPGILSDALKDRSQWSQPMRTLDAVDGEVVMRLAEEAGPTLNWLTGHGMQFAALPTPFLTQSTTRMSPVGGGWELVVTLSRRVRELGGEFLYETTALGLVQDGDGRVTGVRTDPHGVLSGTVVLACGGFEGNTEMMARYMGPSALNTRPVARGGHYNKGEGIEMALAIGAAGAGNFGLFHAEPIDPRSGVPEAAIFAFPYGILVNSDGERFVNEARGPVDHWYERVTRQIQAQTNGVAWMVLDQRGFSIPNLMSGIRTDQPAITGATIADLALAIGAPAEALERTVSEFNAACPEGEFDHTTPDGLATRGLAIEKSHWSRSISEGPFVAYPIMAANVFTFGGLRTDTESRVVNRSGRAIAGLYAAGEITGMYYSNYTGSTSVLRGAVFGRIAGRNAATVS</sequence>
<dbReference type="EMBL" id="CAFBOZ010000185">
    <property type="protein sequence ID" value="CAB5012033.1"/>
    <property type="molecule type" value="Genomic_DNA"/>
</dbReference>
<evidence type="ECO:0000256" key="2">
    <source>
        <dbReference type="ARBA" id="ARBA00022630"/>
    </source>
</evidence>
<dbReference type="SUPFAM" id="SSF51905">
    <property type="entry name" value="FAD/NAD(P)-binding domain"/>
    <property type="match status" value="1"/>
</dbReference>
<name>A0A6J7Q8M2_9ZZZZ</name>
<evidence type="ECO:0000259" key="5">
    <source>
        <dbReference type="Pfam" id="PF00890"/>
    </source>
</evidence>
<gene>
    <name evidence="6" type="ORF">UFOPK3992_01277</name>
</gene>
<dbReference type="GO" id="GO:0016491">
    <property type="term" value="F:oxidoreductase activity"/>
    <property type="evidence" value="ECO:0007669"/>
    <property type="project" value="UniProtKB-KW"/>
</dbReference>
<comment type="cofactor">
    <cofactor evidence="1">
        <name>FAD</name>
        <dbReference type="ChEBI" id="CHEBI:57692"/>
    </cofactor>
</comment>
<evidence type="ECO:0000313" key="6">
    <source>
        <dbReference type="EMBL" id="CAB5012033.1"/>
    </source>
</evidence>
<reference evidence="6" key="1">
    <citation type="submission" date="2020-05" db="EMBL/GenBank/DDBJ databases">
        <authorList>
            <person name="Chiriac C."/>
            <person name="Salcher M."/>
            <person name="Ghai R."/>
            <person name="Kavagutti S V."/>
        </authorList>
    </citation>
    <scope>NUCLEOTIDE SEQUENCE</scope>
</reference>
<dbReference type="Gene3D" id="3.50.50.60">
    <property type="entry name" value="FAD/NAD(P)-binding domain"/>
    <property type="match status" value="1"/>
</dbReference>
<dbReference type="PRINTS" id="PR00368">
    <property type="entry name" value="FADPNR"/>
</dbReference>
<dbReference type="InterPro" id="IPR050315">
    <property type="entry name" value="FAD-oxidoreductase_2"/>
</dbReference>
<dbReference type="PANTHER" id="PTHR43400">
    <property type="entry name" value="FUMARATE REDUCTASE"/>
    <property type="match status" value="1"/>
</dbReference>